<feature type="binding site" evidence="8">
    <location>
        <position position="50"/>
    </location>
    <ligand>
        <name>a 1,2-diacyl-sn-glycero-3-phospho-(1D-myo-inositol-3,4,5-trisphosphate)</name>
        <dbReference type="ChEBI" id="CHEBI:57836"/>
    </ligand>
</feature>
<dbReference type="SUPFAM" id="SSF55711">
    <property type="entry name" value="Subdomain of clathrin and coatomer appendage domain"/>
    <property type="match status" value="1"/>
</dbReference>
<comment type="subunit">
    <text evidence="7">Adaptor protein complex 2 (AP-2) is a heterotetramer composed of two large adaptins (alpha-type and beta-type subunits), a medium adaptin (mu-type subunit) and a small adaptin (sigma-type subunit).</text>
</comment>
<proteinExistence type="inferred from homology"/>
<dbReference type="GO" id="GO:0030122">
    <property type="term" value="C:AP-2 adaptor complex"/>
    <property type="evidence" value="ECO:0007669"/>
    <property type="project" value="InterPro"/>
</dbReference>
<accession>A0A061SFK5</accession>
<dbReference type="Pfam" id="PF01602">
    <property type="entry name" value="Adaptin_N"/>
    <property type="match status" value="1"/>
</dbReference>
<dbReference type="GO" id="GO:0035615">
    <property type="term" value="F:clathrin adaptor activity"/>
    <property type="evidence" value="ECO:0007669"/>
    <property type="project" value="InterPro"/>
</dbReference>
<evidence type="ECO:0000256" key="9">
    <source>
        <dbReference type="SAM" id="MobiDB-lite"/>
    </source>
</evidence>
<evidence type="ECO:0000256" key="1">
    <source>
        <dbReference type="ARBA" id="ARBA00004277"/>
    </source>
</evidence>
<dbReference type="GO" id="GO:0072583">
    <property type="term" value="P:clathrin-dependent endocytosis"/>
    <property type="evidence" value="ECO:0007669"/>
    <property type="project" value="InterPro"/>
</dbReference>
<keyword evidence="6 7" id="KW-0168">Coated pit</keyword>
<feature type="binding site" evidence="8">
    <location>
        <position position="40"/>
    </location>
    <ligand>
        <name>a 1,2-diacyl-sn-glycero-3-phospho-(1D-myo-inositol-3,4,5-trisphosphate)</name>
        <dbReference type="ChEBI" id="CHEBI:57836"/>
    </ligand>
</feature>
<comment type="similarity">
    <text evidence="7">Belongs to the adaptor complexes large subunit family.</text>
</comment>
<dbReference type="PIRSF" id="PIRSF037091">
    <property type="entry name" value="AP2_complex_alpha"/>
    <property type="match status" value="1"/>
</dbReference>
<dbReference type="InterPro" id="IPR002553">
    <property type="entry name" value="Clathrin/coatomer_adapt-like_N"/>
</dbReference>
<dbReference type="Pfam" id="PF02883">
    <property type="entry name" value="Alpha_adaptinC2"/>
    <property type="match status" value="1"/>
</dbReference>
<dbReference type="InterPro" id="IPR003164">
    <property type="entry name" value="Clathrin_a-adaptin_app_sub_C"/>
</dbReference>
<sequence>MAKTITMRGLKMFITDIRNCKHKEEEEQRVEKELANIRSKFKSDKTLTDYDKKKYVWKLLYIHMLGYDVEFGHVQAIDLISAPKYTEKQVGYAVTSVLVNENNDFLRLAINAVRNDILSRNEANQCLALAFAANVGGPEFSEALASDVMKLLVSNASRPVVKKKAALCLLRLYRKNPDIISADLWSTKMASLLDERDIGTLGTCVSLLTAIAARDGTGFEGCVPKLVAILERLAHARSVPQDHTYYGIPSPWLQIRIMRCLQYFPQPEDPELSKALISVVKAVLTGTDINKNVNKNNATHAILFEALALVMQMDYNQELLSRCLSILGKFIAVREPNIRYLGLENMCRLALLPDCLPSIRQHTKTVVGALKDSDISIRRRALDLMFTMCDHENAREIVSELLEYLKTADFAMREVLALKIAILAEKFAPDLMWYVDVAMELVETAGDYISEDVWFRIVQLVTNHKDMQDHAVRHMYAALSRGGSAEPLIETAAYILGEFSRAAPDVSPVTIFQLLSEKLPVVSAQTKGIILNAFAKLALHSDSDILKDSIQNVFARYQRFADTDLQQRAVEYAGLTEKAGMRDSILGMMPPFPEHESGLLKRLAAATGGIADDSSSHMHKGEDEFETAAPEHGAGAGTAGGLGGYGAADLIEGLAIDDGPPTAAAPSHQPAAPSSDPLMDLYSLDAQGAPPPPPPPEPAAMADDAFGGGAGLADLITGDVGPGAGASERPITPLADLGIWFRRLVAVPQGVLYEDDYLQIGLKQEYRPPQARLGLFFGNKSTSPLEGLQVHVGPASNYNAQLAGAPPPVVAPKRQEQVSVMVAALAPALTQPTLSFKYRLGSQEVSQTLNLPCVNSKFLVPVESMDQSGFFAAWQAVPAPPQKLQEVVSRPHPMQPSQVAAMLRSLNFGVVPGIDPNQNNVVGGANYAVPCPFNPLCLCRIEVEPNSKLQLRVTVSSGDATLSSTLKEAIKQQILAV</sequence>
<feature type="binding site" evidence="8">
    <location>
        <begin position="8"/>
        <end position="9"/>
    </location>
    <ligand>
        <name>a 1,2-diacyl-sn-glycero-3-phospho-(1D-myo-inositol-3,4,5-trisphosphate)</name>
        <dbReference type="ChEBI" id="CHEBI:57836"/>
    </ligand>
</feature>
<feature type="compositionally biased region" description="Pro residues" evidence="9">
    <location>
        <begin position="689"/>
        <end position="698"/>
    </location>
</feature>
<gene>
    <name evidence="12" type="primary">AP2A</name>
    <name evidence="11" type="ORF">TSPGSL018_21801</name>
    <name evidence="12" type="ORF">TSPGSL018_7744</name>
</gene>
<dbReference type="SUPFAM" id="SSF49348">
    <property type="entry name" value="Clathrin adaptor appendage domain"/>
    <property type="match status" value="1"/>
</dbReference>
<evidence type="ECO:0000256" key="2">
    <source>
        <dbReference type="ARBA" id="ARBA00022448"/>
    </source>
</evidence>
<dbReference type="Pfam" id="PF02296">
    <property type="entry name" value="Alpha_adaptin_C"/>
    <property type="match status" value="1"/>
</dbReference>
<protein>
    <recommendedName>
        <fullName evidence="7">AP-2 complex subunit alpha</fullName>
    </recommendedName>
</protein>
<evidence type="ECO:0000256" key="6">
    <source>
        <dbReference type="ARBA" id="ARBA00023176"/>
    </source>
</evidence>
<dbReference type="Gene3D" id="3.30.310.10">
    <property type="entry name" value="TATA-Binding Protein"/>
    <property type="match status" value="1"/>
</dbReference>
<reference evidence="12" key="1">
    <citation type="submission" date="2014-05" db="EMBL/GenBank/DDBJ databases">
        <title>The transcriptome of the halophilic microalga Tetraselmis sp. GSL018 isolated from the Great Salt Lake, Utah.</title>
        <authorList>
            <person name="Jinkerson R.E."/>
            <person name="D'Adamo S."/>
            <person name="Posewitz M.C."/>
        </authorList>
    </citation>
    <scope>NUCLEOTIDE SEQUENCE</scope>
    <source>
        <strain evidence="12">GSL018</strain>
    </source>
</reference>
<feature type="domain" description="Clathrin adaptor alpha/beta/gamma-adaptin appendage Ig-like subdomain" evidence="10">
    <location>
        <begin position="742"/>
        <end position="852"/>
    </location>
</feature>
<evidence type="ECO:0000256" key="4">
    <source>
        <dbReference type="ARBA" id="ARBA00022927"/>
    </source>
</evidence>
<keyword evidence="5 7" id="KW-0472">Membrane</keyword>
<dbReference type="GO" id="GO:0006886">
    <property type="term" value="P:intracellular protein transport"/>
    <property type="evidence" value="ECO:0007669"/>
    <property type="project" value="UniProtKB-UniRule"/>
</dbReference>
<dbReference type="InterPro" id="IPR011989">
    <property type="entry name" value="ARM-like"/>
</dbReference>
<evidence type="ECO:0000256" key="3">
    <source>
        <dbReference type="ARBA" id="ARBA00022583"/>
    </source>
</evidence>
<organism evidence="12">
    <name type="scientific">Tetraselmis sp. GSL018</name>
    <dbReference type="NCBI Taxonomy" id="582737"/>
    <lineage>
        <taxon>Eukaryota</taxon>
        <taxon>Viridiplantae</taxon>
        <taxon>Chlorophyta</taxon>
        <taxon>core chlorophytes</taxon>
        <taxon>Chlorodendrophyceae</taxon>
        <taxon>Chlorodendrales</taxon>
        <taxon>Chlorodendraceae</taxon>
        <taxon>Tetraselmis</taxon>
    </lineage>
</organism>
<evidence type="ECO:0000259" key="10">
    <source>
        <dbReference type="SMART" id="SM00809"/>
    </source>
</evidence>
<comment type="subcellular location">
    <subcellularLocation>
        <location evidence="1">Membrane</location>
        <location evidence="1">Coated pit</location>
        <topology evidence="1">Peripheral membrane protein</topology>
        <orientation evidence="1">Cytoplasmic side</orientation>
    </subcellularLocation>
</comment>
<keyword evidence="4 7" id="KW-0653">Protein transport</keyword>
<evidence type="ECO:0000256" key="8">
    <source>
        <dbReference type="PIRSR" id="PIRSR037091-1"/>
    </source>
</evidence>
<evidence type="ECO:0000313" key="11">
    <source>
        <dbReference type="EMBL" id="JAC75894.1"/>
    </source>
</evidence>
<dbReference type="Gene3D" id="1.25.10.10">
    <property type="entry name" value="Leucine-rich Repeat Variant"/>
    <property type="match status" value="1"/>
</dbReference>
<dbReference type="EMBL" id="GBEZ01003641">
    <property type="protein sequence ID" value="JAC81516.1"/>
    <property type="molecule type" value="Transcribed_RNA"/>
</dbReference>
<dbReference type="InterPro" id="IPR016024">
    <property type="entry name" value="ARM-type_fold"/>
</dbReference>
<feature type="binding site" evidence="8">
    <location>
        <begin position="54"/>
        <end position="58"/>
    </location>
    <ligand>
        <name>a 1,2-diacyl-sn-glycero-3-phospho-(1D-myo-inositol-3,4,5-trisphosphate)</name>
        <dbReference type="ChEBI" id="CHEBI:57836"/>
    </ligand>
</feature>
<dbReference type="InterPro" id="IPR008152">
    <property type="entry name" value="Clathrin_a/b/g-adaptin_app_Ig"/>
</dbReference>
<evidence type="ECO:0000256" key="7">
    <source>
        <dbReference type="PIRNR" id="PIRNR037091"/>
    </source>
</evidence>
<dbReference type="AlphaFoldDB" id="A0A061SFK5"/>
<feature type="region of interest" description="Disordered" evidence="9">
    <location>
        <begin position="610"/>
        <end position="637"/>
    </location>
</feature>
<evidence type="ECO:0000313" key="12">
    <source>
        <dbReference type="EMBL" id="JAC81516.1"/>
    </source>
</evidence>
<dbReference type="InterPro" id="IPR012295">
    <property type="entry name" value="TBP_dom_sf"/>
</dbReference>
<keyword evidence="2 7" id="KW-0813">Transport</keyword>
<dbReference type="Gene3D" id="2.60.40.1230">
    <property type="match status" value="1"/>
</dbReference>
<evidence type="ECO:0000256" key="5">
    <source>
        <dbReference type="ARBA" id="ARBA00023136"/>
    </source>
</evidence>
<dbReference type="SMART" id="SM00809">
    <property type="entry name" value="Alpha_adaptinC2"/>
    <property type="match status" value="1"/>
</dbReference>
<name>A0A061SFK5_9CHLO</name>
<comment type="function">
    <text evidence="7">Subunit of the adaptor protein complex 2 (AP-2). Adaptor protein complexes function in protein transport via transport vesicles in different membrane traffic pathways. Adaptor protein complexes are vesicle coat components and appear to be involved in cargo selection and vesicle formation. AP-2 is involved in clathrin-dependent endocytosis in which cargo proteins are incorporated into vesicles surrounded by clathrin (clathrin-coated vesicles, CCVs) which are destined for fusion with the early endosome.</text>
</comment>
<dbReference type="InterPro" id="IPR013041">
    <property type="entry name" value="Clathrin_app_Ig-like_sf"/>
</dbReference>
<keyword evidence="3 7" id="KW-0254">Endocytosis</keyword>
<dbReference type="InterPro" id="IPR050840">
    <property type="entry name" value="Adaptor_Complx_Large_Subunit"/>
</dbReference>
<dbReference type="InterPro" id="IPR017104">
    <property type="entry name" value="AP2_complex_asu"/>
</dbReference>
<feature type="compositionally biased region" description="Low complexity" evidence="9">
    <location>
        <begin position="660"/>
        <end position="677"/>
    </location>
</feature>
<dbReference type="InterPro" id="IPR009028">
    <property type="entry name" value="Coatomer/calthrin_app_sub_C"/>
</dbReference>
<dbReference type="SUPFAM" id="SSF48371">
    <property type="entry name" value="ARM repeat"/>
    <property type="match status" value="1"/>
</dbReference>
<dbReference type="PANTHER" id="PTHR22780">
    <property type="entry name" value="ADAPTIN, ALPHA/GAMMA/EPSILON"/>
    <property type="match status" value="1"/>
</dbReference>
<dbReference type="EMBL" id="GBEZ01009717">
    <property type="protein sequence ID" value="JAC75894.1"/>
    <property type="molecule type" value="Transcribed_RNA"/>
</dbReference>
<feature type="region of interest" description="Disordered" evidence="9">
    <location>
        <begin position="656"/>
        <end position="706"/>
    </location>
</feature>